<organism evidence="6 7">
    <name type="scientific">Edaphobacter modestus</name>
    <dbReference type="NCBI Taxonomy" id="388466"/>
    <lineage>
        <taxon>Bacteria</taxon>
        <taxon>Pseudomonadati</taxon>
        <taxon>Acidobacteriota</taxon>
        <taxon>Terriglobia</taxon>
        <taxon>Terriglobales</taxon>
        <taxon>Acidobacteriaceae</taxon>
        <taxon>Edaphobacter</taxon>
    </lineage>
</organism>
<proteinExistence type="inferred from homology"/>
<accession>A0A4Q7YN89</accession>
<dbReference type="GO" id="GO:0003700">
    <property type="term" value="F:DNA-binding transcription factor activity"/>
    <property type="evidence" value="ECO:0007669"/>
    <property type="project" value="InterPro"/>
</dbReference>
<dbReference type="Pfam" id="PF00126">
    <property type="entry name" value="HTH_1"/>
    <property type="match status" value="1"/>
</dbReference>
<dbReference type="EMBL" id="SHKW01000001">
    <property type="protein sequence ID" value="RZU38850.1"/>
    <property type="molecule type" value="Genomic_DNA"/>
</dbReference>
<reference evidence="6 7" key="1">
    <citation type="submission" date="2019-02" db="EMBL/GenBank/DDBJ databases">
        <title>Genomic Encyclopedia of Archaeal and Bacterial Type Strains, Phase II (KMG-II): from individual species to whole genera.</title>
        <authorList>
            <person name="Goeker M."/>
        </authorList>
    </citation>
    <scope>NUCLEOTIDE SEQUENCE [LARGE SCALE GENOMIC DNA]</scope>
    <source>
        <strain evidence="6 7">DSM 18101</strain>
    </source>
</reference>
<comment type="caution">
    <text evidence="6">The sequence shown here is derived from an EMBL/GenBank/DDBJ whole genome shotgun (WGS) entry which is preliminary data.</text>
</comment>
<dbReference type="InterPro" id="IPR036390">
    <property type="entry name" value="WH_DNA-bd_sf"/>
</dbReference>
<keyword evidence="7" id="KW-1185">Reference proteome</keyword>
<dbReference type="FunFam" id="3.40.190.290:FF:000001">
    <property type="entry name" value="Transcriptional regulator, LysR family"/>
    <property type="match status" value="1"/>
</dbReference>
<keyword evidence="2" id="KW-0805">Transcription regulation</keyword>
<dbReference type="CDD" id="cd08422">
    <property type="entry name" value="PBP2_CrgA_like"/>
    <property type="match status" value="1"/>
</dbReference>
<dbReference type="PANTHER" id="PTHR30537:SF5">
    <property type="entry name" value="HTH-TYPE TRANSCRIPTIONAL ACTIVATOR TTDR-RELATED"/>
    <property type="match status" value="1"/>
</dbReference>
<dbReference type="SUPFAM" id="SSF46785">
    <property type="entry name" value="Winged helix' DNA-binding domain"/>
    <property type="match status" value="1"/>
</dbReference>
<dbReference type="InterPro" id="IPR000847">
    <property type="entry name" value="LysR_HTH_N"/>
</dbReference>
<evidence type="ECO:0000256" key="2">
    <source>
        <dbReference type="ARBA" id="ARBA00023015"/>
    </source>
</evidence>
<evidence type="ECO:0000313" key="7">
    <source>
        <dbReference type="Proteomes" id="UP000292958"/>
    </source>
</evidence>
<evidence type="ECO:0000256" key="4">
    <source>
        <dbReference type="ARBA" id="ARBA00023163"/>
    </source>
</evidence>
<dbReference type="InterPro" id="IPR036388">
    <property type="entry name" value="WH-like_DNA-bd_sf"/>
</dbReference>
<evidence type="ECO:0000256" key="1">
    <source>
        <dbReference type="ARBA" id="ARBA00009437"/>
    </source>
</evidence>
<keyword evidence="3 6" id="KW-0238">DNA-binding</keyword>
<dbReference type="PANTHER" id="PTHR30537">
    <property type="entry name" value="HTH-TYPE TRANSCRIPTIONAL REGULATOR"/>
    <property type="match status" value="1"/>
</dbReference>
<dbReference type="AlphaFoldDB" id="A0A4Q7YN89"/>
<evidence type="ECO:0000259" key="5">
    <source>
        <dbReference type="PROSITE" id="PS50931"/>
    </source>
</evidence>
<protein>
    <submittedName>
        <fullName evidence="6">DNA-binding transcriptional LysR family regulator</fullName>
    </submittedName>
</protein>
<gene>
    <name evidence="6" type="ORF">BDD14_0139</name>
</gene>
<dbReference type="InterPro" id="IPR058163">
    <property type="entry name" value="LysR-type_TF_proteobact-type"/>
</dbReference>
<dbReference type="InterPro" id="IPR005119">
    <property type="entry name" value="LysR_subst-bd"/>
</dbReference>
<evidence type="ECO:0000256" key="3">
    <source>
        <dbReference type="ARBA" id="ARBA00023125"/>
    </source>
</evidence>
<dbReference type="PROSITE" id="PS50931">
    <property type="entry name" value="HTH_LYSR"/>
    <property type="match status" value="1"/>
</dbReference>
<dbReference type="Proteomes" id="UP000292958">
    <property type="component" value="Unassembled WGS sequence"/>
</dbReference>
<evidence type="ECO:0000313" key="6">
    <source>
        <dbReference type="EMBL" id="RZU38850.1"/>
    </source>
</evidence>
<dbReference type="GO" id="GO:0003677">
    <property type="term" value="F:DNA binding"/>
    <property type="evidence" value="ECO:0007669"/>
    <property type="project" value="UniProtKB-KW"/>
</dbReference>
<keyword evidence="4" id="KW-0804">Transcription</keyword>
<dbReference type="Gene3D" id="1.10.10.10">
    <property type="entry name" value="Winged helix-like DNA-binding domain superfamily/Winged helix DNA-binding domain"/>
    <property type="match status" value="1"/>
</dbReference>
<dbReference type="SUPFAM" id="SSF53850">
    <property type="entry name" value="Periplasmic binding protein-like II"/>
    <property type="match status" value="1"/>
</dbReference>
<sequence>MVRIKGEELPLEKAGIVADEVAELQLFVQIVKAGNLSAAARARNSSPAAMSRGLSALESRLGVRLVTRTSRSFELNEEGQLFYERCARIVADIAEAEAEASSKGDVVKGMLRIGAPMELGRRLIAPLITDFTQKFPDVQVHLTLSDAGLDVIDDGLDVALRVGLPADSGVIAKKILSAKRIVCASPTYFKKHGVPAKPSDLLQHDCIRLVRGRHVMDTWIFQDQGKRFEVIVNGTLCTTSGEVVHDWVRASQGIALKAAWDLQPELAAGTIVQCLSEFWCDEIDLFAICANRQHLSPRIRAFLDFVAKKLTIFVPK</sequence>
<feature type="domain" description="HTH lysR-type" evidence="5">
    <location>
        <begin position="19"/>
        <end position="76"/>
    </location>
</feature>
<name>A0A4Q7YN89_9BACT</name>
<dbReference type="Gene3D" id="3.40.190.290">
    <property type="match status" value="1"/>
</dbReference>
<comment type="similarity">
    <text evidence="1">Belongs to the LysR transcriptional regulatory family.</text>
</comment>
<dbReference type="Pfam" id="PF03466">
    <property type="entry name" value="LysR_substrate"/>
    <property type="match status" value="1"/>
</dbReference>
<dbReference type="FunFam" id="1.10.10.10:FF:000001">
    <property type="entry name" value="LysR family transcriptional regulator"/>
    <property type="match status" value="1"/>
</dbReference>